<sequence length="70" mass="7570">MTGIVAQLRSAAVAEALPTASTEDIRRFQAVVLECAAQLDLLHIALRTDNTRRCTIEASLRARHAGRGLV</sequence>
<organism evidence="1 2">
    <name type="scientific">Variovorax humicola</name>
    <dbReference type="NCBI Taxonomy" id="1769758"/>
    <lineage>
        <taxon>Bacteria</taxon>
        <taxon>Pseudomonadati</taxon>
        <taxon>Pseudomonadota</taxon>
        <taxon>Betaproteobacteria</taxon>
        <taxon>Burkholderiales</taxon>
        <taxon>Comamonadaceae</taxon>
        <taxon>Variovorax</taxon>
    </lineage>
</organism>
<evidence type="ECO:0000313" key="2">
    <source>
        <dbReference type="Proteomes" id="UP001363010"/>
    </source>
</evidence>
<keyword evidence="2" id="KW-1185">Reference proteome</keyword>
<accession>A0ABU8WBJ5</accession>
<evidence type="ECO:0000313" key="1">
    <source>
        <dbReference type="EMBL" id="MEJ8826878.1"/>
    </source>
</evidence>
<proteinExistence type="predicted"/>
<reference evidence="1 2" key="1">
    <citation type="submission" date="2024-03" db="EMBL/GenBank/DDBJ databases">
        <title>Novel species of the genus Variovorax.</title>
        <authorList>
            <person name="Liu Q."/>
            <person name="Xin Y.-H."/>
        </authorList>
    </citation>
    <scope>NUCLEOTIDE SEQUENCE [LARGE SCALE GENOMIC DNA]</scope>
    <source>
        <strain evidence="1 2">KACC 18501</strain>
    </source>
</reference>
<gene>
    <name evidence="1" type="ORF">WKW80_33570</name>
</gene>
<dbReference type="EMBL" id="JBBKZV010000044">
    <property type="protein sequence ID" value="MEJ8826878.1"/>
    <property type="molecule type" value="Genomic_DNA"/>
</dbReference>
<protein>
    <submittedName>
        <fullName evidence="1">Uncharacterized protein</fullName>
    </submittedName>
</protein>
<comment type="caution">
    <text evidence="1">The sequence shown here is derived from an EMBL/GenBank/DDBJ whole genome shotgun (WGS) entry which is preliminary data.</text>
</comment>
<name>A0ABU8WBJ5_9BURK</name>
<dbReference type="RefSeq" id="WP_340367913.1">
    <property type="nucleotide sequence ID" value="NZ_JBBKZV010000044.1"/>
</dbReference>
<dbReference type="Proteomes" id="UP001363010">
    <property type="component" value="Unassembled WGS sequence"/>
</dbReference>